<evidence type="ECO:0000256" key="1">
    <source>
        <dbReference type="ARBA" id="ARBA00008520"/>
    </source>
</evidence>
<dbReference type="GO" id="GO:0042956">
    <property type="term" value="P:maltodextrin transmembrane transport"/>
    <property type="evidence" value="ECO:0007669"/>
    <property type="project" value="TreeGrafter"/>
</dbReference>
<evidence type="ECO:0000313" key="7">
    <source>
        <dbReference type="Proteomes" id="UP000683139"/>
    </source>
</evidence>
<gene>
    <name evidence="6" type="ORF">J40TS1_28290</name>
</gene>
<keyword evidence="7" id="KW-1185">Reference proteome</keyword>
<feature type="signal peptide" evidence="5">
    <location>
        <begin position="1"/>
        <end position="24"/>
    </location>
</feature>
<reference evidence="6" key="1">
    <citation type="submission" date="2021-03" db="EMBL/GenBank/DDBJ databases">
        <title>Antimicrobial resistance genes in bacteria isolated from Japanese honey, and their potential for conferring macrolide and lincosamide resistance in the American foulbrood pathogen Paenibacillus larvae.</title>
        <authorList>
            <person name="Okamoto M."/>
            <person name="Kumagai M."/>
            <person name="Kanamori H."/>
            <person name="Takamatsu D."/>
        </authorList>
    </citation>
    <scope>NUCLEOTIDE SEQUENCE</scope>
    <source>
        <strain evidence="6">J40TS1</strain>
    </source>
</reference>
<evidence type="ECO:0008006" key="8">
    <source>
        <dbReference type="Google" id="ProtNLM"/>
    </source>
</evidence>
<protein>
    <recommendedName>
        <fullName evidence="8">ABC transporter substrate-binding protein</fullName>
    </recommendedName>
</protein>
<dbReference type="GO" id="GO:0015768">
    <property type="term" value="P:maltose transport"/>
    <property type="evidence" value="ECO:0007669"/>
    <property type="project" value="TreeGrafter"/>
</dbReference>
<sequence length="452" mass="49880">MAKKSFFKLFSGIVAVMLVLTACGGNNTNTNSTTNGNNNGGNSQAEGEAGGNQANPVTISIAYATGDPATKQAIETTIDAFTDAYPHVTIKNISETTSESYLDWLKTKEAVGEFPDLVEMRDTKIFADAGKLAELPEELHSLFTFLPEYDGKYYNAPLTGNNPNGIIYSKKAYADAGVTELPKTYDEFLEIQEKLLASGISPIVVGGKDLFHMGFWINYFLISNVYSSDPDWNSKRIAQTASFTDAAPVQAITDYKELFTKYVDKGWLSTGDNQTASMLVTGKAAQLYSGPWMFGQIEEADPGFEFGFYALPSRDGSVIVNGLPTLAGWSLSAEASKDPDKVEAITAFIKFFFDPEQYGPYLETVNGIPTTVQEVTYETNEQMQEVLRLMSDESVPKSMMINQWYGENAIPPQFRNWFYKLLQELVVSDGDVADYMKQADTEYDSNVKANLQ</sequence>
<dbReference type="AlphaFoldDB" id="A0A919YQ05"/>
<dbReference type="PANTHER" id="PTHR30061">
    <property type="entry name" value="MALTOSE-BINDING PERIPLASMIC PROTEIN"/>
    <property type="match status" value="1"/>
</dbReference>
<evidence type="ECO:0000256" key="5">
    <source>
        <dbReference type="SAM" id="SignalP"/>
    </source>
</evidence>
<dbReference type="PANTHER" id="PTHR30061:SF50">
    <property type="entry name" value="MALTOSE_MALTODEXTRIN-BINDING PERIPLASMIC PROTEIN"/>
    <property type="match status" value="1"/>
</dbReference>
<name>A0A919YQ05_9BACL</name>
<keyword evidence="3 5" id="KW-0732">Signal</keyword>
<dbReference type="Proteomes" id="UP000683139">
    <property type="component" value="Unassembled WGS sequence"/>
</dbReference>
<feature type="region of interest" description="Disordered" evidence="4">
    <location>
        <begin position="28"/>
        <end position="52"/>
    </location>
</feature>
<evidence type="ECO:0000256" key="3">
    <source>
        <dbReference type="ARBA" id="ARBA00022729"/>
    </source>
</evidence>
<evidence type="ECO:0000256" key="4">
    <source>
        <dbReference type="SAM" id="MobiDB-lite"/>
    </source>
</evidence>
<organism evidence="6 7">
    <name type="scientific">Paenibacillus montaniterrae</name>
    <dbReference type="NCBI Taxonomy" id="429341"/>
    <lineage>
        <taxon>Bacteria</taxon>
        <taxon>Bacillati</taxon>
        <taxon>Bacillota</taxon>
        <taxon>Bacilli</taxon>
        <taxon>Bacillales</taxon>
        <taxon>Paenibacillaceae</taxon>
        <taxon>Paenibacillus</taxon>
    </lineage>
</organism>
<comment type="similarity">
    <text evidence="1">Belongs to the bacterial solute-binding protein 1 family.</text>
</comment>
<accession>A0A919YQ05</accession>
<evidence type="ECO:0000313" key="6">
    <source>
        <dbReference type="EMBL" id="GIP17187.1"/>
    </source>
</evidence>
<dbReference type="InterPro" id="IPR006059">
    <property type="entry name" value="SBP"/>
</dbReference>
<dbReference type="GO" id="GO:1901982">
    <property type="term" value="F:maltose binding"/>
    <property type="evidence" value="ECO:0007669"/>
    <property type="project" value="TreeGrafter"/>
</dbReference>
<keyword evidence="2" id="KW-0813">Transport</keyword>
<feature type="compositionally biased region" description="Low complexity" evidence="4">
    <location>
        <begin position="28"/>
        <end position="47"/>
    </location>
</feature>
<proteinExistence type="inferred from homology"/>
<dbReference type="EMBL" id="BOSE01000005">
    <property type="protein sequence ID" value="GIP17187.1"/>
    <property type="molecule type" value="Genomic_DNA"/>
</dbReference>
<dbReference type="Gene3D" id="3.40.190.10">
    <property type="entry name" value="Periplasmic binding protein-like II"/>
    <property type="match status" value="2"/>
</dbReference>
<feature type="chain" id="PRO_5038592052" description="ABC transporter substrate-binding protein" evidence="5">
    <location>
        <begin position="25"/>
        <end position="452"/>
    </location>
</feature>
<dbReference type="GO" id="GO:0055052">
    <property type="term" value="C:ATP-binding cassette (ABC) transporter complex, substrate-binding subunit-containing"/>
    <property type="evidence" value="ECO:0007669"/>
    <property type="project" value="TreeGrafter"/>
</dbReference>
<dbReference type="Pfam" id="PF01547">
    <property type="entry name" value="SBP_bac_1"/>
    <property type="match status" value="1"/>
</dbReference>
<dbReference type="PROSITE" id="PS51257">
    <property type="entry name" value="PROKAR_LIPOPROTEIN"/>
    <property type="match status" value="1"/>
</dbReference>
<dbReference type="SUPFAM" id="SSF53850">
    <property type="entry name" value="Periplasmic binding protein-like II"/>
    <property type="match status" value="1"/>
</dbReference>
<comment type="caution">
    <text evidence="6">The sequence shown here is derived from an EMBL/GenBank/DDBJ whole genome shotgun (WGS) entry which is preliminary data.</text>
</comment>
<dbReference type="RefSeq" id="WP_213516246.1">
    <property type="nucleotide sequence ID" value="NZ_BOSE01000005.1"/>
</dbReference>
<evidence type="ECO:0000256" key="2">
    <source>
        <dbReference type="ARBA" id="ARBA00022448"/>
    </source>
</evidence>